<dbReference type="FunFam" id="3.30.565.10:FF:000006">
    <property type="entry name" value="Sensor histidine kinase WalK"/>
    <property type="match status" value="1"/>
</dbReference>
<proteinExistence type="predicted"/>
<dbReference type="CDD" id="cd00075">
    <property type="entry name" value="HATPase"/>
    <property type="match status" value="1"/>
</dbReference>
<dbReference type="InterPro" id="IPR036890">
    <property type="entry name" value="HATPase_C_sf"/>
</dbReference>
<evidence type="ECO:0000256" key="4">
    <source>
        <dbReference type="ARBA" id="ARBA00022553"/>
    </source>
</evidence>
<dbReference type="PRINTS" id="PR00344">
    <property type="entry name" value="BCTRLSENSOR"/>
</dbReference>
<keyword evidence="8 9" id="KW-0472">Membrane</keyword>
<dbReference type="InterPro" id="IPR003594">
    <property type="entry name" value="HATPase_dom"/>
</dbReference>
<keyword evidence="9" id="KW-1133">Transmembrane helix</keyword>
<evidence type="ECO:0000256" key="9">
    <source>
        <dbReference type="SAM" id="Phobius"/>
    </source>
</evidence>
<feature type="domain" description="Histidine kinase" evidence="10">
    <location>
        <begin position="222"/>
        <end position="434"/>
    </location>
</feature>
<evidence type="ECO:0000256" key="8">
    <source>
        <dbReference type="ARBA" id="ARBA00023136"/>
    </source>
</evidence>
<evidence type="ECO:0000256" key="2">
    <source>
        <dbReference type="ARBA" id="ARBA00004370"/>
    </source>
</evidence>
<dbReference type="RefSeq" id="WP_186901588.1">
    <property type="nucleotide sequence ID" value="NZ_JACOOT010000029.1"/>
</dbReference>
<dbReference type="InterPro" id="IPR003661">
    <property type="entry name" value="HisK_dim/P_dom"/>
</dbReference>
<dbReference type="InterPro" id="IPR036097">
    <property type="entry name" value="HisK_dim/P_sf"/>
</dbReference>
<dbReference type="EC" id="2.7.13.3" evidence="3"/>
<dbReference type="SUPFAM" id="SSF47384">
    <property type="entry name" value="Homodimeric domain of signal transducing histidine kinase"/>
    <property type="match status" value="1"/>
</dbReference>
<evidence type="ECO:0000259" key="10">
    <source>
        <dbReference type="PROSITE" id="PS50109"/>
    </source>
</evidence>
<evidence type="ECO:0000313" key="12">
    <source>
        <dbReference type="Proteomes" id="UP000652847"/>
    </source>
</evidence>
<dbReference type="Proteomes" id="UP000652847">
    <property type="component" value="Unassembled WGS sequence"/>
</dbReference>
<feature type="transmembrane region" description="Helical" evidence="9">
    <location>
        <begin position="181"/>
        <end position="201"/>
    </location>
</feature>
<gene>
    <name evidence="11" type="ORF">H8S54_12345</name>
</gene>
<keyword evidence="5" id="KW-0808">Transferase</keyword>
<evidence type="ECO:0000256" key="7">
    <source>
        <dbReference type="ARBA" id="ARBA00023012"/>
    </source>
</evidence>
<dbReference type="CDD" id="cd00082">
    <property type="entry name" value="HisKA"/>
    <property type="match status" value="1"/>
</dbReference>
<accession>A0A8I0DRJ2</accession>
<evidence type="ECO:0000256" key="3">
    <source>
        <dbReference type="ARBA" id="ARBA00012438"/>
    </source>
</evidence>
<dbReference type="PANTHER" id="PTHR43711">
    <property type="entry name" value="TWO-COMPONENT HISTIDINE KINASE"/>
    <property type="match status" value="1"/>
</dbReference>
<dbReference type="PROSITE" id="PS50109">
    <property type="entry name" value="HIS_KIN"/>
    <property type="match status" value="1"/>
</dbReference>
<comment type="subcellular location">
    <subcellularLocation>
        <location evidence="2">Membrane</location>
    </subcellularLocation>
</comment>
<keyword evidence="12" id="KW-1185">Reference proteome</keyword>
<dbReference type="Gene3D" id="3.30.565.10">
    <property type="entry name" value="Histidine kinase-like ATPase, C-terminal domain"/>
    <property type="match status" value="1"/>
</dbReference>
<dbReference type="SMART" id="SM00387">
    <property type="entry name" value="HATPase_c"/>
    <property type="match status" value="1"/>
</dbReference>
<keyword evidence="6 11" id="KW-0418">Kinase</keyword>
<evidence type="ECO:0000256" key="1">
    <source>
        <dbReference type="ARBA" id="ARBA00000085"/>
    </source>
</evidence>
<name>A0A8I0DRJ2_9FIRM</name>
<organism evidence="11 12">
    <name type="scientific">Blautia segnis</name>
    <dbReference type="NCBI Taxonomy" id="2763030"/>
    <lineage>
        <taxon>Bacteria</taxon>
        <taxon>Bacillati</taxon>
        <taxon>Bacillota</taxon>
        <taxon>Clostridia</taxon>
        <taxon>Lachnospirales</taxon>
        <taxon>Lachnospiraceae</taxon>
        <taxon>Blautia</taxon>
    </lineage>
</organism>
<dbReference type="Pfam" id="PF00512">
    <property type="entry name" value="HisKA"/>
    <property type="match status" value="1"/>
</dbReference>
<dbReference type="EMBL" id="JACOOT010000029">
    <property type="protein sequence ID" value="MBC5651875.1"/>
    <property type="molecule type" value="Genomic_DNA"/>
</dbReference>
<dbReference type="SMART" id="SM00388">
    <property type="entry name" value="HisKA"/>
    <property type="match status" value="1"/>
</dbReference>
<comment type="caution">
    <text evidence="11">The sequence shown here is derived from an EMBL/GenBank/DDBJ whole genome shotgun (WGS) entry which is preliminary data.</text>
</comment>
<dbReference type="GO" id="GO:0016020">
    <property type="term" value="C:membrane"/>
    <property type="evidence" value="ECO:0007669"/>
    <property type="project" value="UniProtKB-SubCell"/>
</dbReference>
<dbReference type="SUPFAM" id="SSF55874">
    <property type="entry name" value="ATPase domain of HSP90 chaperone/DNA topoisomerase II/histidine kinase"/>
    <property type="match status" value="1"/>
</dbReference>
<dbReference type="Pfam" id="PF02518">
    <property type="entry name" value="HATPase_c"/>
    <property type="match status" value="1"/>
</dbReference>
<keyword evidence="9" id="KW-0812">Transmembrane</keyword>
<keyword evidence="7" id="KW-0902">Two-component regulatory system</keyword>
<comment type="catalytic activity">
    <reaction evidence="1">
        <text>ATP + protein L-histidine = ADP + protein N-phospho-L-histidine.</text>
        <dbReference type="EC" id="2.7.13.3"/>
    </reaction>
</comment>
<reference evidence="11 12" key="1">
    <citation type="submission" date="2020-08" db="EMBL/GenBank/DDBJ databases">
        <title>Genome public.</title>
        <authorList>
            <person name="Liu C."/>
            <person name="Sun Q."/>
        </authorList>
    </citation>
    <scope>NUCLEOTIDE SEQUENCE [LARGE SCALE GENOMIC DNA]</scope>
    <source>
        <strain evidence="11 12">BX17</strain>
    </source>
</reference>
<evidence type="ECO:0000256" key="5">
    <source>
        <dbReference type="ARBA" id="ARBA00022679"/>
    </source>
</evidence>
<protein>
    <recommendedName>
        <fullName evidence="3">histidine kinase</fullName>
        <ecNumber evidence="3">2.7.13.3</ecNumber>
    </recommendedName>
</protein>
<dbReference type="InterPro" id="IPR004358">
    <property type="entry name" value="Sig_transdc_His_kin-like_C"/>
</dbReference>
<dbReference type="GO" id="GO:0000155">
    <property type="term" value="F:phosphorelay sensor kinase activity"/>
    <property type="evidence" value="ECO:0007669"/>
    <property type="project" value="InterPro"/>
</dbReference>
<dbReference type="AlphaFoldDB" id="A0A8I0DRJ2"/>
<evidence type="ECO:0000313" key="11">
    <source>
        <dbReference type="EMBL" id="MBC5651875.1"/>
    </source>
</evidence>
<keyword evidence="4" id="KW-0597">Phosphoprotein</keyword>
<dbReference type="InterPro" id="IPR050736">
    <property type="entry name" value="Sensor_HK_Regulatory"/>
</dbReference>
<dbReference type="PANTHER" id="PTHR43711:SF1">
    <property type="entry name" value="HISTIDINE KINASE 1"/>
    <property type="match status" value="1"/>
</dbReference>
<sequence>MFKKLHRQMTIFSALITSGILILMAIASLVIFERGLTRNSYERFLNNGNSCVAYLETQSVLSHKWILEAKQEYGVELRILNNGKRLFFDKLNEESSSNASGENGRKSSVENMLAEAARISREEQGLDVEYTGSISLPKEVYFETADFYACTALIPKGSGVLSLVLVYPLDGLKGQIFHQRILWGGLLLIAVLALVVFSWFFTGKILRPLEENRKRQTQFIASASHELRSPLAVILSSVQAIEADPGECRRFLSTIKSEGTRMSRLIGDMLALANADNKSWSIMKSPCELDTLLLETYEKYEPLLREKGISMNVELPDESLSPCRCDGGRISQVLGILLDNGASYVPAGGKIRSGVEEKEKYFRIYVEDNGPGISDENKEAVFQRFYRADSSRKDKQHFGLGLCIAKEIVTLHHGSIRIEDTKGGGTTFVVRLPK</sequence>
<dbReference type="InterPro" id="IPR005467">
    <property type="entry name" value="His_kinase_dom"/>
</dbReference>
<dbReference type="FunFam" id="1.10.287.130:FF:000001">
    <property type="entry name" value="Two-component sensor histidine kinase"/>
    <property type="match status" value="1"/>
</dbReference>
<evidence type="ECO:0000256" key="6">
    <source>
        <dbReference type="ARBA" id="ARBA00022777"/>
    </source>
</evidence>
<feature type="transmembrane region" description="Helical" evidence="9">
    <location>
        <begin position="12"/>
        <end position="32"/>
    </location>
</feature>
<dbReference type="Gene3D" id="1.10.287.130">
    <property type="match status" value="1"/>
</dbReference>